<sequence length="631" mass="70935">MKFAKGFKGRYFSLAAIAATVSCVHLHAQNTQAIQLEKIIVSAANTEQEEDDVTEDVTVITADEIQERGYQTLKDALASVPGISFTSNGGFGQPTSLYLRGMNSNNTLVLIDGIRANDVTGLNGAQFEHYLLDNVERIEVIKGSQSGIWGADASAGVINIITKYPKKKTISFALKGGAYNTKQLSLAFGNKIGAFDFFFSLDHFDTDGFSAAEPGRSSPDYGKRGDDLGWEEDPYKNTTYSLKTGYDLSSHDRLEASATILNATVHFDAAGGVDAEDLDDPFGYGPTSYVNDIKNRYFNINYQRTDERNKARIFYNVSTFNRSQYGGYSGHTKEFGLSDRFDYTKDDFVQGGIGYQKFHQGDSAGIDLGKKYDNRYLFATNYNRFFDSETILSETVRYDNYSAFDNKLTYKIGLKQYISTDLYISGNYGTGYNAPSLYQLYSFYGNRNLKPEKSRGYDLSIGYKGIKICYFRQSVEDLIDFYYDYSTYTGYYFNADGTSKFEGIEANYSQGFFDLLSVNLGYTHLLKAEDNEGNDLYRRAKDSFSYALTWYPTDAHSIDINGYYVGERYDSAFNPVQTGKYNVTNVALRHNFAKGFTGEIEVRNLFDRFYQEVDGYGTAGRSIYVGISAKY</sequence>
<evidence type="ECO:0000256" key="8">
    <source>
        <dbReference type="ARBA" id="ARBA00023170"/>
    </source>
</evidence>
<dbReference type="PANTHER" id="PTHR30069:SF29">
    <property type="entry name" value="HEMOGLOBIN AND HEMOGLOBIN-HAPTOGLOBIN-BINDING PROTEIN 1-RELATED"/>
    <property type="match status" value="1"/>
</dbReference>
<evidence type="ECO:0000259" key="14">
    <source>
        <dbReference type="Pfam" id="PF07715"/>
    </source>
</evidence>
<feature type="signal peptide" evidence="12">
    <location>
        <begin position="1"/>
        <end position="28"/>
    </location>
</feature>
<protein>
    <submittedName>
        <fullName evidence="15">Vitamin B12 transporter BtuB</fullName>
    </submittedName>
</protein>
<evidence type="ECO:0000256" key="9">
    <source>
        <dbReference type="ARBA" id="ARBA00023237"/>
    </source>
</evidence>
<dbReference type="InterPro" id="IPR039426">
    <property type="entry name" value="TonB-dep_rcpt-like"/>
</dbReference>
<accession>A0ABN6WU39</accession>
<evidence type="ECO:0000256" key="4">
    <source>
        <dbReference type="ARBA" id="ARBA00022692"/>
    </source>
</evidence>
<keyword evidence="5 12" id="KW-0732">Signal</keyword>
<evidence type="ECO:0000256" key="12">
    <source>
        <dbReference type="SAM" id="SignalP"/>
    </source>
</evidence>
<keyword evidence="4 10" id="KW-0812">Transmembrane</keyword>
<evidence type="ECO:0000259" key="13">
    <source>
        <dbReference type="Pfam" id="PF00593"/>
    </source>
</evidence>
<keyword evidence="3 10" id="KW-1134">Transmembrane beta strand</keyword>
<comment type="subcellular location">
    <subcellularLocation>
        <location evidence="1 10">Cell outer membrane</location>
        <topology evidence="1 10">Multi-pass membrane protein</topology>
    </subcellularLocation>
</comment>
<feature type="chain" id="PRO_5047355870" evidence="12">
    <location>
        <begin position="29"/>
        <end position="631"/>
    </location>
</feature>
<dbReference type="PROSITE" id="PS51257">
    <property type="entry name" value="PROKAR_LIPOPROTEIN"/>
    <property type="match status" value="1"/>
</dbReference>
<reference evidence="15 16" key="1">
    <citation type="submission" date="2023-03" db="EMBL/GenBank/DDBJ databases">
        <title>Description of Hydrogenimonas sp. ISO32.</title>
        <authorList>
            <person name="Mino S."/>
            <person name="Fukazawa S."/>
            <person name="Sawabe T."/>
        </authorList>
    </citation>
    <scope>NUCLEOTIDE SEQUENCE [LARGE SCALE GENOMIC DNA]</scope>
    <source>
        <strain evidence="15 16">ISO32</strain>
    </source>
</reference>
<dbReference type="InterPro" id="IPR000531">
    <property type="entry name" value="Beta-barrel_TonB"/>
</dbReference>
<evidence type="ECO:0000256" key="11">
    <source>
        <dbReference type="RuleBase" id="RU003357"/>
    </source>
</evidence>
<evidence type="ECO:0000256" key="2">
    <source>
        <dbReference type="ARBA" id="ARBA00022448"/>
    </source>
</evidence>
<dbReference type="RefSeq" id="WP_286337398.1">
    <property type="nucleotide sequence ID" value="NZ_AP027370.1"/>
</dbReference>
<dbReference type="Pfam" id="PF00593">
    <property type="entry name" value="TonB_dep_Rec_b-barrel"/>
    <property type="match status" value="1"/>
</dbReference>
<proteinExistence type="inferred from homology"/>
<dbReference type="Gene3D" id="2.40.170.20">
    <property type="entry name" value="TonB-dependent receptor, beta-barrel domain"/>
    <property type="match status" value="1"/>
</dbReference>
<evidence type="ECO:0000256" key="6">
    <source>
        <dbReference type="ARBA" id="ARBA00023077"/>
    </source>
</evidence>
<dbReference type="CDD" id="cd01347">
    <property type="entry name" value="ligand_gated_channel"/>
    <property type="match status" value="1"/>
</dbReference>
<evidence type="ECO:0000256" key="7">
    <source>
        <dbReference type="ARBA" id="ARBA00023136"/>
    </source>
</evidence>
<dbReference type="Pfam" id="PF07715">
    <property type="entry name" value="Plug"/>
    <property type="match status" value="1"/>
</dbReference>
<dbReference type="InterPro" id="IPR037066">
    <property type="entry name" value="Plug_dom_sf"/>
</dbReference>
<organism evidence="15 16">
    <name type="scientific">Hydrogenimonas cancrithermarum</name>
    <dbReference type="NCBI Taxonomy" id="2993563"/>
    <lineage>
        <taxon>Bacteria</taxon>
        <taxon>Pseudomonadati</taxon>
        <taxon>Campylobacterota</taxon>
        <taxon>Epsilonproteobacteria</taxon>
        <taxon>Campylobacterales</taxon>
        <taxon>Hydrogenimonadaceae</taxon>
        <taxon>Hydrogenimonas</taxon>
    </lineage>
</organism>
<keyword evidence="9 10" id="KW-0998">Cell outer membrane</keyword>
<evidence type="ECO:0000313" key="16">
    <source>
        <dbReference type="Proteomes" id="UP001321445"/>
    </source>
</evidence>
<dbReference type="Proteomes" id="UP001321445">
    <property type="component" value="Chromosome"/>
</dbReference>
<feature type="domain" description="TonB-dependent receptor-like beta-barrel" evidence="13">
    <location>
        <begin position="188"/>
        <end position="605"/>
    </location>
</feature>
<evidence type="ECO:0000256" key="5">
    <source>
        <dbReference type="ARBA" id="ARBA00022729"/>
    </source>
</evidence>
<dbReference type="Gene3D" id="2.170.130.10">
    <property type="entry name" value="TonB-dependent receptor, plug domain"/>
    <property type="match status" value="1"/>
</dbReference>
<comment type="similarity">
    <text evidence="10 11">Belongs to the TonB-dependent receptor family.</text>
</comment>
<feature type="domain" description="TonB-dependent receptor plug" evidence="14">
    <location>
        <begin position="51"/>
        <end position="157"/>
    </location>
</feature>
<keyword evidence="8" id="KW-0675">Receptor</keyword>
<name>A0ABN6WU39_9BACT</name>
<dbReference type="SUPFAM" id="SSF56935">
    <property type="entry name" value="Porins"/>
    <property type="match status" value="1"/>
</dbReference>
<dbReference type="PANTHER" id="PTHR30069">
    <property type="entry name" value="TONB-DEPENDENT OUTER MEMBRANE RECEPTOR"/>
    <property type="match status" value="1"/>
</dbReference>
<gene>
    <name evidence="15" type="primary">btuB</name>
    <name evidence="15" type="ORF">HCR_05070</name>
</gene>
<evidence type="ECO:0000313" key="15">
    <source>
        <dbReference type="EMBL" id="BDY12195.1"/>
    </source>
</evidence>
<keyword evidence="2 10" id="KW-0813">Transport</keyword>
<dbReference type="InterPro" id="IPR036942">
    <property type="entry name" value="Beta-barrel_TonB_sf"/>
</dbReference>
<dbReference type="PROSITE" id="PS52016">
    <property type="entry name" value="TONB_DEPENDENT_REC_3"/>
    <property type="match status" value="1"/>
</dbReference>
<keyword evidence="16" id="KW-1185">Reference proteome</keyword>
<evidence type="ECO:0000256" key="1">
    <source>
        <dbReference type="ARBA" id="ARBA00004571"/>
    </source>
</evidence>
<dbReference type="InterPro" id="IPR012910">
    <property type="entry name" value="Plug_dom"/>
</dbReference>
<keyword evidence="6 11" id="KW-0798">TonB box</keyword>
<dbReference type="EMBL" id="AP027370">
    <property type="protein sequence ID" value="BDY12195.1"/>
    <property type="molecule type" value="Genomic_DNA"/>
</dbReference>
<evidence type="ECO:0000256" key="10">
    <source>
        <dbReference type="PROSITE-ProRule" id="PRU01360"/>
    </source>
</evidence>
<evidence type="ECO:0000256" key="3">
    <source>
        <dbReference type="ARBA" id="ARBA00022452"/>
    </source>
</evidence>
<keyword evidence="7 10" id="KW-0472">Membrane</keyword>